<proteinExistence type="predicted"/>
<evidence type="ECO:0000256" key="2">
    <source>
        <dbReference type="SAM" id="MobiDB-lite"/>
    </source>
</evidence>
<dbReference type="PANTHER" id="PTHR38973:SF2">
    <property type="entry name" value="PARB_REPB_SPO0J FAMILY PLASMID PARTITION PROTEIN"/>
    <property type="match status" value="1"/>
</dbReference>
<dbReference type="InterPro" id="IPR037972">
    <property type="entry name" value="RepB_N"/>
</dbReference>
<evidence type="ECO:0000259" key="3">
    <source>
        <dbReference type="SMART" id="SM00470"/>
    </source>
</evidence>
<dbReference type="InterPro" id="IPR003115">
    <property type="entry name" value="ParB_N"/>
</dbReference>
<dbReference type="SMART" id="SM00470">
    <property type="entry name" value="ParB"/>
    <property type="match status" value="1"/>
</dbReference>
<evidence type="ECO:0000256" key="1">
    <source>
        <dbReference type="ARBA" id="ARBA00023125"/>
    </source>
</evidence>
<protein>
    <recommendedName>
        <fullName evidence="3">ParB-like N-terminal domain-containing protein</fullName>
    </recommendedName>
</protein>
<dbReference type="PANTHER" id="PTHR38973">
    <property type="entry name" value="PLASMID PARTITIONING CONTROL PROTEIN-RELATED"/>
    <property type="match status" value="1"/>
</dbReference>
<dbReference type="SUPFAM" id="SSF110849">
    <property type="entry name" value="ParB/Sulfiredoxin"/>
    <property type="match status" value="1"/>
</dbReference>
<accession>A0A0F9QPA6</accession>
<dbReference type="NCBIfam" id="TIGR00180">
    <property type="entry name" value="parB_part"/>
    <property type="match status" value="1"/>
</dbReference>
<dbReference type="CDD" id="cd16405">
    <property type="entry name" value="RepB_like_N"/>
    <property type="match status" value="1"/>
</dbReference>
<dbReference type="Pfam" id="PF02195">
    <property type="entry name" value="ParB_N"/>
    <property type="match status" value="1"/>
</dbReference>
<reference evidence="4" key="1">
    <citation type="journal article" date="2015" name="Nature">
        <title>Complex archaea that bridge the gap between prokaryotes and eukaryotes.</title>
        <authorList>
            <person name="Spang A."/>
            <person name="Saw J.H."/>
            <person name="Jorgensen S.L."/>
            <person name="Zaremba-Niedzwiedzka K."/>
            <person name="Martijn J."/>
            <person name="Lind A.E."/>
            <person name="van Eijk R."/>
            <person name="Schleper C."/>
            <person name="Guy L."/>
            <person name="Ettema T.J."/>
        </authorList>
    </citation>
    <scope>NUCLEOTIDE SEQUENCE</scope>
</reference>
<dbReference type="InterPro" id="IPR036086">
    <property type="entry name" value="ParB/Sulfiredoxin_sf"/>
</dbReference>
<keyword evidence="1" id="KW-0238">DNA-binding</keyword>
<dbReference type="SUPFAM" id="SSF109709">
    <property type="entry name" value="KorB DNA-binding domain-like"/>
    <property type="match status" value="1"/>
</dbReference>
<feature type="compositionally biased region" description="Basic and acidic residues" evidence="2">
    <location>
        <begin position="42"/>
        <end position="71"/>
    </location>
</feature>
<evidence type="ECO:0000313" key="4">
    <source>
        <dbReference type="EMBL" id="KKN38832.1"/>
    </source>
</evidence>
<feature type="region of interest" description="Disordered" evidence="2">
    <location>
        <begin position="1"/>
        <end position="71"/>
    </location>
</feature>
<dbReference type="EMBL" id="LAZR01001800">
    <property type="protein sequence ID" value="KKN38832.1"/>
    <property type="molecule type" value="Genomic_DNA"/>
</dbReference>
<dbReference type="InterPro" id="IPR004437">
    <property type="entry name" value="ParB/RepB/Spo0J"/>
</dbReference>
<feature type="domain" description="ParB-like N-terminal" evidence="3">
    <location>
        <begin position="110"/>
        <end position="201"/>
    </location>
</feature>
<gene>
    <name evidence="4" type="ORF">LCGC14_0749480</name>
</gene>
<organism evidence="4">
    <name type="scientific">marine sediment metagenome</name>
    <dbReference type="NCBI Taxonomy" id="412755"/>
    <lineage>
        <taxon>unclassified sequences</taxon>
        <taxon>metagenomes</taxon>
        <taxon>ecological metagenomes</taxon>
    </lineage>
</organism>
<sequence length="382" mass="42979">MVKPNKYGNIDELLPGGGEETDSSSSTRKRRRPSPALGAMQGERRPISVTESLKEEKAKAERALEEATSKFEEEKQELLRLLESKESEEKGKPIVLTMPVTQQEVVFELQRIDPSKIDVSPENERIQEFLDEISLRDILPSIRKQGQQFPGTVRPKKDGRFELIEGSRRLKAAVLAKKPYLALVGDVPDADVRELSVIENKHQDVSYFEKAKAWERQINDGEFANWTQLGAAKGISSSNINRYKACVELDEKFVRILPSPSDMPLSYGEMISKLRKKNERSLLAKVDELLELRKESMKEGGESLGVEEVIKALKSSVRVRQAQPKAKAPVLYKSPEGDRFLKHGITNKGTTKFEIDGADEESLSKIVEFLTKTLGVELNESN</sequence>
<dbReference type="Gene3D" id="1.10.10.2830">
    <property type="match status" value="1"/>
</dbReference>
<name>A0A0F9QPA6_9ZZZZ</name>
<dbReference type="Gene3D" id="3.90.1530.30">
    <property type="match status" value="1"/>
</dbReference>
<dbReference type="AlphaFoldDB" id="A0A0F9QPA6"/>
<dbReference type="GO" id="GO:0003677">
    <property type="term" value="F:DNA binding"/>
    <property type="evidence" value="ECO:0007669"/>
    <property type="project" value="UniProtKB-KW"/>
</dbReference>
<comment type="caution">
    <text evidence="4">The sequence shown here is derived from an EMBL/GenBank/DDBJ whole genome shotgun (WGS) entry which is preliminary data.</text>
</comment>